<keyword evidence="4" id="KW-0472">Membrane</keyword>
<reference evidence="5 6" key="1">
    <citation type="submission" date="2020-03" db="EMBL/GenBank/DDBJ databases">
        <title>Nocardioides sp. nov., isolated from fish.</title>
        <authorList>
            <person name="Hyun D.-W."/>
            <person name="Bae J.-W."/>
        </authorList>
    </citation>
    <scope>NUCLEOTIDE SEQUENCE [LARGE SCALE GENOMIC DNA]</scope>
    <source>
        <strain evidence="5 6">HDW12A</strain>
    </source>
</reference>
<dbReference type="Gene3D" id="2.40.260.10">
    <property type="entry name" value="Sortase"/>
    <property type="match status" value="1"/>
</dbReference>
<evidence type="ECO:0000256" key="2">
    <source>
        <dbReference type="PIRSR" id="PIRSR605754-1"/>
    </source>
</evidence>
<dbReference type="SUPFAM" id="SSF63817">
    <property type="entry name" value="Sortase"/>
    <property type="match status" value="1"/>
</dbReference>
<evidence type="ECO:0000256" key="1">
    <source>
        <dbReference type="ARBA" id="ARBA00022801"/>
    </source>
</evidence>
<keyword evidence="1" id="KW-0378">Hydrolase</keyword>
<dbReference type="InterPro" id="IPR042001">
    <property type="entry name" value="Sortase_F"/>
</dbReference>
<dbReference type="InterPro" id="IPR005754">
    <property type="entry name" value="Sortase"/>
</dbReference>
<organism evidence="5 6">
    <name type="scientific">Nocardioides piscis</name>
    <dbReference type="NCBI Taxonomy" id="2714938"/>
    <lineage>
        <taxon>Bacteria</taxon>
        <taxon>Bacillati</taxon>
        <taxon>Actinomycetota</taxon>
        <taxon>Actinomycetes</taxon>
        <taxon>Propionibacteriales</taxon>
        <taxon>Nocardioidaceae</taxon>
        <taxon>Nocardioides</taxon>
    </lineage>
</organism>
<feature type="active site" description="Acyl-thioester intermediate" evidence="2">
    <location>
        <position position="190"/>
    </location>
</feature>
<evidence type="ECO:0000313" key="6">
    <source>
        <dbReference type="Proteomes" id="UP000502035"/>
    </source>
</evidence>
<dbReference type="EMBL" id="CP049866">
    <property type="protein sequence ID" value="QIK74294.1"/>
    <property type="molecule type" value="Genomic_DNA"/>
</dbReference>
<protein>
    <submittedName>
        <fullName evidence="5">Class F sortase</fullName>
    </submittedName>
</protein>
<gene>
    <name evidence="5" type="ORF">G7071_01410</name>
</gene>
<keyword evidence="6" id="KW-1185">Reference proteome</keyword>
<evidence type="ECO:0000313" key="5">
    <source>
        <dbReference type="EMBL" id="QIK74294.1"/>
    </source>
</evidence>
<dbReference type="Pfam" id="PF04203">
    <property type="entry name" value="Sortase"/>
    <property type="match status" value="1"/>
</dbReference>
<dbReference type="AlphaFoldDB" id="A0A6G7YBL3"/>
<name>A0A6G7YBL3_9ACTN</name>
<dbReference type="KEGG" id="npi:G7071_01410"/>
<feature type="region of interest" description="Disordered" evidence="3">
    <location>
        <begin position="49"/>
        <end position="74"/>
    </location>
</feature>
<dbReference type="Proteomes" id="UP000502035">
    <property type="component" value="Chromosome"/>
</dbReference>
<proteinExistence type="predicted"/>
<feature type="transmembrane region" description="Helical" evidence="4">
    <location>
        <begin position="20"/>
        <end position="42"/>
    </location>
</feature>
<keyword evidence="4" id="KW-0812">Transmembrane</keyword>
<sequence>MADEQKTRTDEAALATTPSFAISLGVALLLFAGLLGGLRLAFPDDGEETADRSAVASSEDRPGPASPPRRLELPTLGVEAPVLPIEMNTAGVLTPPADVDSVGWWQRSAKAGARRGQILVTGHTVRVGDGALDEIGTLESGDEVVLRAGGKPIRFRTTEVFTYTRDEVAENAVELFGQDGGRGDLVLVTCTDWNGEAWESNIIVRAERVQKA</sequence>
<evidence type="ECO:0000256" key="3">
    <source>
        <dbReference type="SAM" id="MobiDB-lite"/>
    </source>
</evidence>
<evidence type="ECO:0000256" key="4">
    <source>
        <dbReference type="SAM" id="Phobius"/>
    </source>
</evidence>
<keyword evidence="4" id="KW-1133">Transmembrane helix</keyword>
<dbReference type="InterPro" id="IPR023365">
    <property type="entry name" value="Sortase_dom-sf"/>
</dbReference>
<dbReference type="RefSeq" id="WP_166313992.1">
    <property type="nucleotide sequence ID" value="NZ_CP049866.1"/>
</dbReference>
<accession>A0A6G7YBL3</accession>
<dbReference type="GO" id="GO:0016787">
    <property type="term" value="F:hydrolase activity"/>
    <property type="evidence" value="ECO:0007669"/>
    <property type="project" value="UniProtKB-KW"/>
</dbReference>
<feature type="active site" description="Proton donor/acceptor" evidence="2">
    <location>
        <position position="123"/>
    </location>
</feature>
<dbReference type="CDD" id="cd05829">
    <property type="entry name" value="Sortase_F"/>
    <property type="match status" value="1"/>
</dbReference>